<protein>
    <submittedName>
        <fullName evidence="1">Uncharacterized protein</fullName>
    </submittedName>
</protein>
<proteinExistence type="predicted"/>
<dbReference type="Proteomes" id="UP000548423">
    <property type="component" value="Unassembled WGS sequence"/>
</dbReference>
<gene>
    <name evidence="1" type="ORF">F4694_003948</name>
</gene>
<dbReference type="EMBL" id="JACCBX010000008">
    <property type="protein sequence ID" value="NYE07163.1"/>
    <property type="molecule type" value="Genomic_DNA"/>
</dbReference>
<evidence type="ECO:0000313" key="1">
    <source>
        <dbReference type="EMBL" id="NYE07163.1"/>
    </source>
</evidence>
<accession>A0A852TEE8</accession>
<organism evidence="1 2">
    <name type="scientific">Neobacillus niacini</name>
    <dbReference type="NCBI Taxonomy" id="86668"/>
    <lineage>
        <taxon>Bacteria</taxon>
        <taxon>Bacillati</taxon>
        <taxon>Bacillota</taxon>
        <taxon>Bacilli</taxon>
        <taxon>Bacillales</taxon>
        <taxon>Bacillaceae</taxon>
        <taxon>Neobacillus</taxon>
    </lineage>
</organism>
<evidence type="ECO:0000313" key="2">
    <source>
        <dbReference type="Proteomes" id="UP000548423"/>
    </source>
</evidence>
<sequence>MNNNKKSLKQPIDSELKEIMIAWLRNWKNRLVKTEDTEMLVK</sequence>
<name>A0A852TEE8_9BACI</name>
<reference evidence="2" key="1">
    <citation type="submission" date="2020-07" db="EMBL/GenBank/DDBJ databases">
        <authorList>
            <person name="Partida-Martinez L."/>
            <person name="Huntemann M."/>
            <person name="Clum A."/>
            <person name="Wang J."/>
            <person name="Palaniappan K."/>
            <person name="Ritter S."/>
            <person name="Chen I.-M."/>
            <person name="Stamatis D."/>
            <person name="Reddy T."/>
            <person name="O'Malley R."/>
            <person name="Daum C."/>
            <person name="Shapiro N."/>
            <person name="Ivanova N."/>
            <person name="Kyrpides N."/>
            <person name="Woyke T."/>
        </authorList>
    </citation>
    <scope>NUCLEOTIDE SEQUENCE [LARGE SCALE GENOMIC DNA]</scope>
    <source>
        <strain evidence="2">AT2.8</strain>
    </source>
</reference>
<comment type="caution">
    <text evidence="1">The sequence shown here is derived from an EMBL/GenBank/DDBJ whole genome shotgun (WGS) entry which is preliminary data.</text>
</comment>
<reference evidence="2" key="2">
    <citation type="submission" date="2020-08" db="EMBL/GenBank/DDBJ databases">
        <title>The Agave Microbiome: Exploring the role of microbial communities in plant adaptations to desert environments.</title>
        <authorList>
            <person name="Partida-Martinez L.P."/>
        </authorList>
    </citation>
    <scope>NUCLEOTIDE SEQUENCE [LARGE SCALE GENOMIC DNA]</scope>
    <source>
        <strain evidence="2">AT2.8</strain>
    </source>
</reference>
<dbReference type="AlphaFoldDB" id="A0A852TEE8"/>